<organism evidence="2">
    <name type="scientific">Solanum chacoense</name>
    <name type="common">Chaco potato</name>
    <dbReference type="NCBI Taxonomy" id="4108"/>
    <lineage>
        <taxon>Eukaryota</taxon>
        <taxon>Viridiplantae</taxon>
        <taxon>Streptophyta</taxon>
        <taxon>Embryophyta</taxon>
        <taxon>Tracheophyta</taxon>
        <taxon>Spermatophyta</taxon>
        <taxon>Magnoliopsida</taxon>
        <taxon>eudicotyledons</taxon>
        <taxon>Gunneridae</taxon>
        <taxon>Pentapetalae</taxon>
        <taxon>asterids</taxon>
        <taxon>lamiids</taxon>
        <taxon>Solanales</taxon>
        <taxon>Solanaceae</taxon>
        <taxon>Solanoideae</taxon>
        <taxon>Solaneae</taxon>
        <taxon>Solanum</taxon>
    </lineage>
</organism>
<feature type="region of interest" description="Disordered" evidence="1">
    <location>
        <begin position="1"/>
        <end position="72"/>
    </location>
</feature>
<feature type="compositionally biased region" description="Polar residues" evidence="1">
    <location>
        <begin position="27"/>
        <end position="47"/>
    </location>
</feature>
<accession>A0A0V0HV36</accession>
<dbReference type="EMBL" id="GEDG01014840">
    <property type="protein sequence ID" value="JAP24023.1"/>
    <property type="molecule type" value="Transcribed_RNA"/>
</dbReference>
<proteinExistence type="predicted"/>
<reference evidence="2" key="1">
    <citation type="submission" date="2015-12" db="EMBL/GenBank/DDBJ databases">
        <title>Gene expression during late stages of embryo sac development: a critical building block for successful pollen-pistil interactions.</title>
        <authorList>
            <person name="Liu Y."/>
            <person name="Joly V."/>
            <person name="Sabar M."/>
            <person name="Matton D.P."/>
        </authorList>
    </citation>
    <scope>NUCLEOTIDE SEQUENCE</scope>
</reference>
<name>A0A0V0HV36_SOLCH</name>
<feature type="compositionally biased region" description="Basic and acidic residues" evidence="1">
    <location>
        <begin position="11"/>
        <end position="26"/>
    </location>
</feature>
<protein>
    <submittedName>
        <fullName evidence="2">Putative ovule protein</fullName>
    </submittedName>
</protein>
<evidence type="ECO:0000256" key="1">
    <source>
        <dbReference type="SAM" id="MobiDB-lite"/>
    </source>
</evidence>
<feature type="compositionally biased region" description="Basic and acidic residues" evidence="1">
    <location>
        <begin position="49"/>
        <end position="72"/>
    </location>
</feature>
<evidence type="ECO:0000313" key="2">
    <source>
        <dbReference type="EMBL" id="JAP24023.1"/>
    </source>
</evidence>
<dbReference type="AlphaFoldDB" id="A0A0V0HV36"/>
<sequence length="72" mass="8168">MILRLQCKHINGKETARTGTDTEHQPSKFSKSSPLNWHPSNKQNQAGVKQEKGTREDDAERTPKERVQQGPT</sequence>